<dbReference type="EMBL" id="QSIS01000004">
    <property type="protein sequence ID" value="RHD09883.1"/>
    <property type="molecule type" value="Genomic_DNA"/>
</dbReference>
<evidence type="ECO:0000259" key="1">
    <source>
        <dbReference type="Pfam" id="PF05183"/>
    </source>
</evidence>
<dbReference type="InterPro" id="IPR057596">
    <property type="entry name" value="RDRP_core"/>
</dbReference>
<evidence type="ECO:0000313" key="2">
    <source>
        <dbReference type="EMBL" id="RHD09883.1"/>
    </source>
</evidence>
<reference evidence="2 3" key="1">
    <citation type="submission" date="2018-08" db="EMBL/GenBank/DDBJ databases">
        <title>A genome reference for cultivated species of the human gut microbiota.</title>
        <authorList>
            <person name="Zou Y."/>
            <person name="Xue W."/>
            <person name="Luo G."/>
        </authorList>
    </citation>
    <scope>NUCLEOTIDE SEQUENCE [LARGE SCALE GENOMIC DNA]</scope>
    <source>
        <strain evidence="2 3">AM32-2AC</strain>
    </source>
</reference>
<proteinExistence type="predicted"/>
<dbReference type="Pfam" id="PF05183">
    <property type="entry name" value="RdRP"/>
    <property type="match status" value="1"/>
</dbReference>
<gene>
    <name evidence="2" type="ORF">DW811_05070</name>
</gene>
<feature type="domain" description="RDRP core" evidence="1">
    <location>
        <begin position="97"/>
        <end position="699"/>
    </location>
</feature>
<dbReference type="AlphaFoldDB" id="A0A414DGX7"/>
<sequence>MIGHVKAGRVRIYKLNTFKTLTDNENKIYNDKKKTNADLLEAIHNNKYVREVPDKYLNERNEIAIFENDIVRLALADRECEKCDYQLLDEIIYMVINHINHNEILWQILRDGIKIGGKEYMLFTATTGQVRNVTVTLMRKDFFEKHKGFLMVGLTTESINANGGMNVGKYLSYNALSLSSSVKPQTVIDIDRCIVVEGLETVVTDKVKYIDIRRDDNGQCYVNDTPKEYQTKRISIEHTDGAGMFIPGELPSSCQIRGGYIKGAMFPFDFRLFTHEVSHNSILVDPWGTPHDVEEEDIRYIITTSQLKMWKQYNSWEEYKKKFKENNLELSINSYANPPKEEVTFSYQFLQTLPYNTNITELCKPAIEDLTKLKTDFDYMKSQLGLTLDEVTDDDTDEEIKEQKSQTVDTNVERANYYIAKALDIYPPLIHDKHIMNKVQSLFKAKKRAYMGGKLPMRGYYSYVAPDMYAFCEYLFMGNTNPQGLVPENYVYNKYYSGCEDVEEVLCLRSPHLSRYEYPRRKLISSDECNKWFGYMESDTVVSCHDLISKSLQCDWDGDEILVCPDKALLKAAESLPQEPLYYDMQKADPQQITNEAIYDTLVKGFSNNIIGESSNAITKLWNVPELADNPLMYDDMINVICALSNYAIDFPKTGKNLDIGEYQKLYKDLVPPEDIREKFKPQKIKYPQFFKYAKGKKSNLAEYTDSPMDRIAQYIDKTAGSKHYKYEIGTDEEFDYRQLMNNSVGKNSKPLFEVDRSDERYMKAYNVLNSRKKAKQKLCQDIKKEIDRKNTDTKEITAKYDVFHYYCIKEIKDIFTDKKGIFNVNLAVNYIIDMEYNKGDFYTTSKDILWKCFGNVIVDNLNRNQKTGITLKERPRMCYKKAVRGNDELDQMITDRMERKSVDITQTDMNYMGAVLQTKKNGSYYQNDVGLLFALLCHYKYAKQSGRLKEDGSFYITRKKHKTIIKPNGKKKKVDIFYNMNKIMEMVGAKSYAGSFTRFMDSGIQIETDENKISIKLDIEEEDNSEILFTVQDIYNPMIYLQAYNDDKELSECVVCGKHFIKDRNKKTCSNKCKDKYHKICVDRNNDKNKSATIADKKAI</sequence>
<evidence type="ECO:0000313" key="3">
    <source>
        <dbReference type="Proteomes" id="UP000284794"/>
    </source>
</evidence>
<comment type="caution">
    <text evidence="2">The sequence shown here is derived from an EMBL/GenBank/DDBJ whole genome shotgun (WGS) entry which is preliminary data.</text>
</comment>
<protein>
    <recommendedName>
        <fullName evidence="1">RDRP core domain-containing protein</fullName>
    </recommendedName>
</protein>
<organism evidence="2 3">
    <name type="scientific">Lachnospira eligens</name>
    <dbReference type="NCBI Taxonomy" id="39485"/>
    <lineage>
        <taxon>Bacteria</taxon>
        <taxon>Bacillati</taxon>
        <taxon>Bacillota</taxon>
        <taxon>Clostridia</taxon>
        <taxon>Lachnospirales</taxon>
        <taxon>Lachnospiraceae</taxon>
        <taxon>Lachnospira</taxon>
    </lineage>
</organism>
<dbReference type="GO" id="GO:0003968">
    <property type="term" value="F:RNA-directed RNA polymerase activity"/>
    <property type="evidence" value="ECO:0007669"/>
    <property type="project" value="InterPro"/>
</dbReference>
<accession>A0A414DGX7</accession>
<name>A0A414DGX7_9FIRM</name>
<dbReference type="Proteomes" id="UP000284794">
    <property type="component" value="Unassembled WGS sequence"/>
</dbReference>